<evidence type="ECO:0000256" key="2">
    <source>
        <dbReference type="ARBA" id="ARBA00016956"/>
    </source>
</evidence>
<dbReference type="PROSITE" id="PS01127">
    <property type="entry name" value="EF_TS_2"/>
    <property type="match status" value="1"/>
</dbReference>
<sequence>MAIDAKMIKDLREETGFGVMDCKRALEEAKGDLNKARALLKQRGDEIVATKSGRVAREGIIASYVHTGGKIGVLVEINCETDFVARNEIFQAFARDICLQVTASNPTYLSRTEVPAAVIEEQKQMVATLSEGKPAAILEKIQAGKLEEFFKSCVLLDQPFVKEPELSIQAYLDQTLARLGEKIAIRRFIRWELGG</sequence>
<evidence type="ECO:0000313" key="8">
    <source>
        <dbReference type="EMBL" id="OPZ93273.1"/>
    </source>
</evidence>
<dbReference type="Gene3D" id="1.10.8.10">
    <property type="entry name" value="DNA helicase RuvA subunit, C-terminal domain"/>
    <property type="match status" value="1"/>
</dbReference>
<dbReference type="PROSITE" id="PS01126">
    <property type="entry name" value="EF_TS_1"/>
    <property type="match status" value="1"/>
</dbReference>
<dbReference type="SUPFAM" id="SSF46934">
    <property type="entry name" value="UBA-like"/>
    <property type="match status" value="1"/>
</dbReference>
<comment type="caution">
    <text evidence="8">The sequence shown here is derived from an EMBL/GenBank/DDBJ whole genome shotgun (WGS) entry which is preliminary data.</text>
</comment>
<keyword evidence="3 5" id="KW-0251">Elongation factor</keyword>
<dbReference type="GO" id="GO:0005737">
    <property type="term" value="C:cytoplasm"/>
    <property type="evidence" value="ECO:0007669"/>
    <property type="project" value="UniProtKB-SubCell"/>
</dbReference>
<protein>
    <recommendedName>
        <fullName evidence="2 5">Elongation factor Ts</fullName>
        <shortName evidence="5">EF-Ts</shortName>
    </recommendedName>
</protein>
<evidence type="ECO:0000256" key="4">
    <source>
        <dbReference type="ARBA" id="ARBA00022917"/>
    </source>
</evidence>
<dbReference type="InterPro" id="IPR009060">
    <property type="entry name" value="UBA-like_sf"/>
</dbReference>
<organism evidence="8 9">
    <name type="scientific">candidate division TA06 bacterium ADurb.Bin417</name>
    <dbReference type="NCBI Taxonomy" id="1852828"/>
    <lineage>
        <taxon>Bacteria</taxon>
        <taxon>Bacteria division TA06</taxon>
    </lineage>
</organism>
<evidence type="ECO:0000256" key="5">
    <source>
        <dbReference type="HAMAP-Rule" id="MF_00050"/>
    </source>
</evidence>
<dbReference type="InterPro" id="IPR001816">
    <property type="entry name" value="Transl_elong_EFTs/EF1B"/>
</dbReference>
<dbReference type="AlphaFoldDB" id="A0A1V5MJ66"/>
<dbReference type="HAMAP" id="MF_00050">
    <property type="entry name" value="EF_Ts"/>
    <property type="match status" value="1"/>
</dbReference>
<feature type="coiled-coil region" evidence="6">
    <location>
        <begin position="19"/>
        <end position="46"/>
    </location>
</feature>
<keyword evidence="5" id="KW-0963">Cytoplasm</keyword>
<keyword evidence="6" id="KW-0175">Coiled coil</keyword>
<dbReference type="PANTHER" id="PTHR11741">
    <property type="entry name" value="ELONGATION FACTOR TS"/>
    <property type="match status" value="1"/>
</dbReference>
<dbReference type="GO" id="GO:0003746">
    <property type="term" value="F:translation elongation factor activity"/>
    <property type="evidence" value="ECO:0007669"/>
    <property type="project" value="UniProtKB-UniRule"/>
</dbReference>
<dbReference type="Pfam" id="PF00889">
    <property type="entry name" value="EF_TS"/>
    <property type="match status" value="1"/>
</dbReference>
<dbReference type="FunFam" id="1.10.8.10:FF:000001">
    <property type="entry name" value="Elongation factor Ts"/>
    <property type="match status" value="1"/>
</dbReference>
<evidence type="ECO:0000256" key="1">
    <source>
        <dbReference type="ARBA" id="ARBA00005532"/>
    </source>
</evidence>
<reference evidence="8 9" key="1">
    <citation type="submission" date="2017-02" db="EMBL/GenBank/DDBJ databases">
        <title>Delving into the versatile metabolic prowess of the omnipresent phylum Bacteroidetes.</title>
        <authorList>
            <person name="Nobu M.K."/>
            <person name="Mei R."/>
            <person name="Narihiro T."/>
            <person name="Kuroda K."/>
            <person name="Liu W.-T."/>
        </authorList>
    </citation>
    <scope>NUCLEOTIDE SEQUENCE [LARGE SCALE GENOMIC DNA]</scope>
    <source>
        <strain evidence="8">ADurb.Bin417</strain>
    </source>
</reference>
<keyword evidence="4 5" id="KW-0648">Protein biosynthesis</keyword>
<dbReference type="InterPro" id="IPR018101">
    <property type="entry name" value="Transl_elong_Ts_CS"/>
</dbReference>
<dbReference type="Gene3D" id="1.10.286.20">
    <property type="match status" value="1"/>
</dbReference>
<dbReference type="Gene3D" id="3.30.479.20">
    <property type="entry name" value="Elongation factor Ts, dimerisation domain"/>
    <property type="match status" value="1"/>
</dbReference>
<proteinExistence type="inferred from homology"/>
<evidence type="ECO:0000256" key="6">
    <source>
        <dbReference type="SAM" id="Coils"/>
    </source>
</evidence>
<evidence type="ECO:0000256" key="3">
    <source>
        <dbReference type="ARBA" id="ARBA00022768"/>
    </source>
</evidence>
<gene>
    <name evidence="5 8" type="primary">tsf</name>
    <name evidence="8" type="ORF">BWY73_00412</name>
</gene>
<evidence type="ECO:0000259" key="7">
    <source>
        <dbReference type="Pfam" id="PF00889"/>
    </source>
</evidence>
<evidence type="ECO:0000313" key="9">
    <source>
        <dbReference type="Proteomes" id="UP000485484"/>
    </source>
</evidence>
<comment type="function">
    <text evidence="5">Associates with the EF-Tu.GDP complex and induces the exchange of GDP to GTP. It remains bound to the aminoacyl-tRNA.EF-Tu.GTP complex up to the GTP hydrolysis stage on the ribosome.</text>
</comment>
<dbReference type="Proteomes" id="UP000485484">
    <property type="component" value="Unassembled WGS sequence"/>
</dbReference>
<feature type="domain" description="Translation elongation factor EFTs/EF1B dimerisation" evidence="7">
    <location>
        <begin position="38"/>
        <end position="194"/>
    </location>
</feature>
<comment type="similarity">
    <text evidence="1 5">Belongs to the EF-Ts family.</text>
</comment>
<accession>A0A1V5MJ66</accession>
<dbReference type="InterPro" id="IPR036402">
    <property type="entry name" value="EF-Ts_dimer_sf"/>
</dbReference>
<dbReference type="CDD" id="cd14275">
    <property type="entry name" value="UBA_EF-Ts"/>
    <property type="match status" value="1"/>
</dbReference>
<dbReference type="SUPFAM" id="SSF54713">
    <property type="entry name" value="Elongation factor Ts (EF-Ts), dimerisation domain"/>
    <property type="match status" value="1"/>
</dbReference>
<name>A0A1V5MJ66_UNCT6</name>
<comment type="subcellular location">
    <subcellularLocation>
        <location evidence="5">Cytoplasm</location>
    </subcellularLocation>
</comment>
<feature type="region of interest" description="Involved in Mg(2+) ion dislocation from EF-Tu" evidence="5">
    <location>
        <begin position="81"/>
        <end position="84"/>
    </location>
</feature>
<dbReference type="PANTHER" id="PTHR11741:SF0">
    <property type="entry name" value="ELONGATION FACTOR TS, MITOCHONDRIAL"/>
    <property type="match status" value="1"/>
</dbReference>
<dbReference type="EMBL" id="MWAK01000034">
    <property type="protein sequence ID" value="OPZ93273.1"/>
    <property type="molecule type" value="Genomic_DNA"/>
</dbReference>
<dbReference type="InterPro" id="IPR014039">
    <property type="entry name" value="Transl_elong_EFTs/EF1B_dimer"/>
</dbReference>